<dbReference type="RefSeq" id="WP_348716304.1">
    <property type="nucleotide sequence ID" value="NZ_CAXJIO010000011.1"/>
</dbReference>
<name>A0ABM9PB64_9FLAO</name>
<keyword evidence="3" id="KW-1185">Reference proteome</keyword>
<keyword evidence="1" id="KW-0472">Membrane</keyword>
<proteinExistence type="predicted"/>
<feature type="transmembrane region" description="Helical" evidence="1">
    <location>
        <begin position="132"/>
        <end position="153"/>
    </location>
</feature>
<dbReference type="InterPro" id="IPR007403">
    <property type="entry name" value="DUF456"/>
</dbReference>
<evidence type="ECO:0000313" key="3">
    <source>
        <dbReference type="Proteomes" id="UP001497527"/>
    </source>
</evidence>
<accession>A0ABM9PB64</accession>
<dbReference type="Proteomes" id="UP001497527">
    <property type="component" value="Unassembled WGS sequence"/>
</dbReference>
<protein>
    <recommendedName>
        <fullName evidence="4">DUF456 domain-containing protein</fullName>
    </recommendedName>
</protein>
<sequence length="167" mass="18170">MDLLLLILGFLFICLGLIGSFLPILPGPLTSWVGLLLLYSTSVIPQNWTFLGITLGIAIFIFIIDYFIPALGTKRFGGTKYGVYGTTIGLIVGLLSPIPFGMLIGAFVGAFIGELIYDSKDTSRAIKASFGAFIGFLASATIKFSISIIYLILFMMDFWSYKGAFFS</sequence>
<gene>
    <name evidence="2" type="ORF">T190423A01A_20461</name>
</gene>
<feature type="transmembrane region" description="Helical" evidence="1">
    <location>
        <begin position="50"/>
        <end position="71"/>
    </location>
</feature>
<keyword evidence="1" id="KW-1133">Transmembrane helix</keyword>
<feature type="transmembrane region" description="Helical" evidence="1">
    <location>
        <begin position="83"/>
        <end position="112"/>
    </location>
</feature>
<dbReference type="PANTHER" id="PTHR39165:SF1">
    <property type="entry name" value="DUF456 DOMAIN-CONTAINING PROTEIN"/>
    <property type="match status" value="1"/>
</dbReference>
<reference evidence="2 3" key="1">
    <citation type="submission" date="2024-05" db="EMBL/GenBank/DDBJ databases">
        <authorList>
            <person name="Duchaud E."/>
        </authorList>
    </citation>
    <scope>NUCLEOTIDE SEQUENCE [LARGE SCALE GENOMIC DNA]</scope>
    <source>
        <strain evidence="2">Ena-SAMPLE-TAB-13-05-2024-13:56:06:370-140308</strain>
    </source>
</reference>
<keyword evidence="1" id="KW-0812">Transmembrane</keyword>
<comment type="caution">
    <text evidence="2">The sequence shown here is derived from an EMBL/GenBank/DDBJ whole genome shotgun (WGS) entry which is preliminary data.</text>
</comment>
<evidence type="ECO:0008006" key="4">
    <source>
        <dbReference type="Google" id="ProtNLM"/>
    </source>
</evidence>
<dbReference type="PANTHER" id="PTHR39165">
    <property type="entry name" value="IG HYPOTHETICAL 17883"/>
    <property type="match status" value="1"/>
</dbReference>
<evidence type="ECO:0000256" key="1">
    <source>
        <dbReference type="SAM" id="Phobius"/>
    </source>
</evidence>
<dbReference type="Pfam" id="PF04306">
    <property type="entry name" value="DUF456"/>
    <property type="match status" value="1"/>
</dbReference>
<dbReference type="EMBL" id="CAXJIO010000011">
    <property type="protein sequence ID" value="CAL2102710.1"/>
    <property type="molecule type" value="Genomic_DNA"/>
</dbReference>
<organism evidence="2 3">
    <name type="scientific">Tenacibaculum polynesiense</name>
    <dbReference type="NCBI Taxonomy" id="3137857"/>
    <lineage>
        <taxon>Bacteria</taxon>
        <taxon>Pseudomonadati</taxon>
        <taxon>Bacteroidota</taxon>
        <taxon>Flavobacteriia</taxon>
        <taxon>Flavobacteriales</taxon>
        <taxon>Flavobacteriaceae</taxon>
        <taxon>Tenacibaculum</taxon>
    </lineage>
</organism>
<evidence type="ECO:0000313" key="2">
    <source>
        <dbReference type="EMBL" id="CAL2102710.1"/>
    </source>
</evidence>